<keyword evidence="1 2" id="KW-0732">Signal</keyword>
<dbReference type="PANTHER" id="PTHR30570">
    <property type="entry name" value="PERIPLASMIC PHOSPHATE BINDING COMPONENT OF PHOSPHATE ABC TRANSPORTER"/>
    <property type="match status" value="1"/>
</dbReference>
<gene>
    <name evidence="4" type="ORF">NAT47_11310</name>
</gene>
<evidence type="ECO:0000313" key="4">
    <source>
        <dbReference type="EMBL" id="MCL9771003.1"/>
    </source>
</evidence>
<dbReference type="Gene3D" id="3.40.190.10">
    <property type="entry name" value="Periplasmic binding protein-like II"/>
    <property type="match status" value="2"/>
</dbReference>
<dbReference type="PANTHER" id="PTHR30570:SF1">
    <property type="entry name" value="PHOSPHATE-BINDING PROTEIN PSTS"/>
    <property type="match status" value="1"/>
</dbReference>
<dbReference type="InterPro" id="IPR024370">
    <property type="entry name" value="PBP_domain"/>
</dbReference>
<organism evidence="4 5">
    <name type="scientific">Flavobacterium fragile</name>
    <dbReference type="NCBI Taxonomy" id="2949085"/>
    <lineage>
        <taxon>Bacteria</taxon>
        <taxon>Pseudomonadati</taxon>
        <taxon>Bacteroidota</taxon>
        <taxon>Flavobacteriia</taxon>
        <taxon>Flavobacteriales</taxon>
        <taxon>Flavobacteriaceae</taxon>
        <taxon>Flavobacterium</taxon>
    </lineage>
</organism>
<evidence type="ECO:0000256" key="1">
    <source>
        <dbReference type="ARBA" id="ARBA00022729"/>
    </source>
</evidence>
<proteinExistence type="predicted"/>
<reference evidence="4 5" key="1">
    <citation type="submission" date="2022-05" db="EMBL/GenBank/DDBJ databases">
        <title>Flavobacterium sp., isolated from activated sludge.</title>
        <authorList>
            <person name="Ran Q."/>
        </authorList>
    </citation>
    <scope>NUCLEOTIDE SEQUENCE [LARGE SCALE GENOMIC DNA]</scope>
    <source>
        <strain evidence="4 5">HXWNR69</strain>
    </source>
</reference>
<dbReference type="EMBL" id="JAMLJN010000011">
    <property type="protein sequence ID" value="MCL9771003.1"/>
    <property type="molecule type" value="Genomic_DNA"/>
</dbReference>
<evidence type="ECO:0000259" key="3">
    <source>
        <dbReference type="Pfam" id="PF12849"/>
    </source>
</evidence>
<dbReference type="SUPFAM" id="SSF53850">
    <property type="entry name" value="Periplasmic binding protein-like II"/>
    <property type="match status" value="1"/>
</dbReference>
<feature type="signal peptide" evidence="2">
    <location>
        <begin position="1"/>
        <end position="22"/>
    </location>
</feature>
<keyword evidence="5" id="KW-1185">Reference proteome</keyword>
<dbReference type="InterPro" id="IPR050811">
    <property type="entry name" value="Phosphate_ABC_transporter"/>
</dbReference>
<evidence type="ECO:0000313" key="5">
    <source>
        <dbReference type="Proteomes" id="UP001203342"/>
    </source>
</evidence>
<dbReference type="Proteomes" id="UP001203342">
    <property type="component" value="Unassembled WGS sequence"/>
</dbReference>
<accession>A0ABT0TJL3</accession>
<feature type="domain" description="PBP" evidence="3">
    <location>
        <begin position="33"/>
        <end position="277"/>
    </location>
</feature>
<sequence>MKTKFLFALILLSVFFSCEKGAKLTKDSKETVVTGTTTILVDETIFPIVEDVVAVFENEYKNARIKLISKPEGEIISLLKEDKAKIAILPRNLNDEELDYYTKKKIIPRITEFAEDAVVFITNKENNLPSLNKDDLASKLKGKSSVLNQRIVFENPNSSIINFVKNEFNLDQLDSNLVYSMNNSKELIKFIADNKDAVGVIGVNWLLQPSVDIEREVQNVKIIGFTSSLQNGNQNVVFPNQSNIADHSYPWTRKLYLLNFQGANGLGMGFASYIAGENGQRIILKSGLSPKKVPSREINVKGSIE</sequence>
<comment type="caution">
    <text evidence="4">The sequence shown here is derived from an EMBL/GenBank/DDBJ whole genome shotgun (WGS) entry which is preliminary data.</text>
</comment>
<name>A0ABT0TJL3_9FLAO</name>
<dbReference type="RefSeq" id="WP_250582838.1">
    <property type="nucleotide sequence ID" value="NZ_JAMLJN010000011.1"/>
</dbReference>
<protein>
    <submittedName>
        <fullName evidence="4">Substrate-binding domain-containing protein</fullName>
    </submittedName>
</protein>
<dbReference type="PROSITE" id="PS51257">
    <property type="entry name" value="PROKAR_LIPOPROTEIN"/>
    <property type="match status" value="1"/>
</dbReference>
<feature type="chain" id="PRO_5046939415" evidence="2">
    <location>
        <begin position="23"/>
        <end position="305"/>
    </location>
</feature>
<dbReference type="Pfam" id="PF12849">
    <property type="entry name" value="PBP_like_2"/>
    <property type="match status" value="1"/>
</dbReference>
<evidence type="ECO:0000256" key="2">
    <source>
        <dbReference type="SAM" id="SignalP"/>
    </source>
</evidence>